<sequence>MQYFKKVILFMMLFIVNVTLTGCVNKREDETEKVKIPNYSSTIVAESNENEKKVYNVDNYNLYENGTTDDAAQVLYDKEKSLYIYLVDKDAVGKSAGNKIIVIDKGVKTEIKDFFSAVDIKLNSSGDKIAYRTFKNDSPASAQGMKIYDLKGKKYVKLNSNVLVSGNLYRWLDDHRIIYYGSMENKKDSDKIYIYDLNTSKEQVYLEDTKGYCIYFTSLGNNLLFLSRTGESLYLYYYEDKNKKFKLLSDDFGEIYKSLSEEENETIFFFANVGEKGTAVYKFTADNYELKRITYDFPQNIKISSEMSRDEKGNVYFVGFESEESSGEIFMYDINEKSTNIISDHEGNYNIYGDRSKIGFN</sequence>
<dbReference type="SUPFAM" id="SSF69304">
    <property type="entry name" value="Tricorn protease N-terminal domain"/>
    <property type="match status" value="1"/>
</dbReference>
<dbReference type="Proteomes" id="UP000184604">
    <property type="component" value="Chromosome"/>
</dbReference>
<dbReference type="PROSITE" id="PS51257">
    <property type="entry name" value="PROKAR_LIPOPROTEIN"/>
    <property type="match status" value="1"/>
</dbReference>
<dbReference type="RefSeq" id="WP_073538257.1">
    <property type="nucleotide sequence ID" value="NZ_CP018335.1"/>
</dbReference>
<accession>A0A1L5F6G1</accession>
<evidence type="ECO:0008006" key="4">
    <source>
        <dbReference type="Google" id="ProtNLM"/>
    </source>
</evidence>
<protein>
    <recommendedName>
        <fullName evidence="4">Lipoprotein</fullName>
    </recommendedName>
</protein>
<feature type="chain" id="PRO_5038880240" description="Lipoprotein" evidence="1">
    <location>
        <begin position="22"/>
        <end position="361"/>
    </location>
</feature>
<feature type="signal peptide" evidence="1">
    <location>
        <begin position="1"/>
        <end position="21"/>
    </location>
</feature>
<proteinExistence type="predicted"/>
<evidence type="ECO:0000313" key="2">
    <source>
        <dbReference type="EMBL" id="APM38589.1"/>
    </source>
</evidence>
<evidence type="ECO:0000313" key="3">
    <source>
        <dbReference type="Proteomes" id="UP000184604"/>
    </source>
</evidence>
<dbReference type="AlphaFoldDB" id="A0A1L5F6G1"/>
<reference evidence="2 3" key="1">
    <citation type="submission" date="2016-12" db="EMBL/GenBank/DDBJ databases">
        <title>Complete genome sequence of Clostridium kluyveri JZZ isolated from the pit mud of a Chinese flavor liquor-making factory.</title>
        <authorList>
            <person name="Wang Y."/>
        </authorList>
    </citation>
    <scope>NUCLEOTIDE SEQUENCE [LARGE SCALE GENOMIC DNA]</scope>
    <source>
        <strain evidence="2 3">JZZ</strain>
    </source>
</reference>
<dbReference type="InterPro" id="IPR011042">
    <property type="entry name" value="6-blade_b-propeller_TolB-like"/>
</dbReference>
<dbReference type="Gene3D" id="2.120.10.30">
    <property type="entry name" value="TolB, C-terminal domain"/>
    <property type="match status" value="1"/>
</dbReference>
<evidence type="ECO:0000256" key="1">
    <source>
        <dbReference type="SAM" id="SignalP"/>
    </source>
</evidence>
<keyword evidence="1" id="KW-0732">Signal</keyword>
<organism evidence="2 3">
    <name type="scientific">Clostridium kluyveri</name>
    <dbReference type="NCBI Taxonomy" id="1534"/>
    <lineage>
        <taxon>Bacteria</taxon>
        <taxon>Bacillati</taxon>
        <taxon>Bacillota</taxon>
        <taxon>Clostridia</taxon>
        <taxon>Eubacteriales</taxon>
        <taxon>Clostridiaceae</taxon>
        <taxon>Clostridium</taxon>
    </lineage>
</organism>
<dbReference type="OrthoDB" id="1889062at2"/>
<dbReference type="EMBL" id="CP018335">
    <property type="protein sequence ID" value="APM38589.1"/>
    <property type="molecule type" value="Genomic_DNA"/>
</dbReference>
<gene>
    <name evidence="2" type="ORF">BS101_07450</name>
</gene>
<name>A0A1L5F6G1_CLOKL</name>